<evidence type="ECO:0000313" key="10">
    <source>
        <dbReference type="RefSeq" id="XP_005110236.1"/>
    </source>
</evidence>
<dbReference type="PROSITE" id="PS00518">
    <property type="entry name" value="ZF_RING_1"/>
    <property type="match status" value="1"/>
</dbReference>
<evidence type="ECO:0000256" key="3">
    <source>
        <dbReference type="ARBA" id="ARBA00022833"/>
    </source>
</evidence>
<keyword evidence="1" id="KW-0479">Metal-binding</keyword>
<dbReference type="SUPFAM" id="SSF57845">
    <property type="entry name" value="B-box zinc-binding domain"/>
    <property type="match status" value="1"/>
</dbReference>
<protein>
    <submittedName>
        <fullName evidence="10">Uncharacterized protein LOC101846996</fullName>
    </submittedName>
</protein>
<feature type="domain" description="RING-type" evidence="7">
    <location>
        <begin position="12"/>
        <end position="57"/>
    </location>
</feature>
<evidence type="ECO:0000256" key="4">
    <source>
        <dbReference type="PROSITE-ProRule" id="PRU00024"/>
    </source>
</evidence>
<dbReference type="CDD" id="cd19756">
    <property type="entry name" value="Bbox2"/>
    <property type="match status" value="1"/>
</dbReference>
<dbReference type="InterPro" id="IPR013083">
    <property type="entry name" value="Znf_RING/FYVE/PHD"/>
</dbReference>
<feature type="coiled-coil region" evidence="5">
    <location>
        <begin position="226"/>
        <end position="274"/>
    </location>
</feature>
<feature type="region of interest" description="Disordered" evidence="6">
    <location>
        <begin position="389"/>
        <end position="497"/>
    </location>
</feature>
<dbReference type="Gene3D" id="4.10.830.40">
    <property type="match status" value="1"/>
</dbReference>
<dbReference type="InterPro" id="IPR027370">
    <property type="entry name" value="Znf-RING_euk"/>
</dbReference>
<dbReference type="SUPFAM" id="SSF57850">
    <property type="entry name" value="RING/U-box"/>
    <property type="match status" value="1"/>
</dbReference>
<feature type="region of interest" description="Disordered" evidence="6">
    <location>
        <begin position="569"/>
        <end position="599"/>
    </location>
</feature>
<evidence type="ECO:0000256" key="1">
    <source>
        <dbReference type="ARBA" id="ARBA00022723"/>
    </source>
</evidence>
<evidence type="ECO:0000313" key="9">
    <source>
        <dbReference type="Proteomes" id="UP000694888"/>
    </source>
</evidence>
<feature type="compositionally biased region" description="Basic and acidic residues" evidence="6">
    <location>
        <begin position="579"/>
        <end position="598"/>
    </location>
</feature>
<keyword evidence="3" id="KW-0862">Zinc</keyword>
<feature type="compositionally biased region" description="Basic and acidic residues" evidence="6">
    <location>
        <begin position="418"/>
        <end position="437"/>
    </location>
</feature>
<dbReference type="PROSITE" id="PS50089">
    <property type="entry name" value="ZF_RING_2"/>
    <property type="match status" value="1"/>
</dbReference>
<evidence type="ECO:0000259" key="7">
    <source>
        <dbReference type="PROSITE" id="PS50089"/>
    </source>
</evidence>
<feature type="compositionally biased region" description="Basic and acidic residues" evidence="6">
    <location>
        <begin position="469"/>
        <end position="480"/>
    </location>
</feature>
<dbReference type="InterPro" id="IPR001841">
    <property type="entry name" value="Znf_RING"/>
</dbReference>
<dbReference type="PROSITE" id="PS50119">
    <property type="entry name" value="ZF_BBOX"/>
    <property type="match status" value="2"/>
</dbReference>
<dbReference type="Gene3D" id="3.30.160.60">
    <property type="entry name" value="Classic Zinc Finger"/>
    <property type="match status" value="1"/>
</dbReference>
<dbReference type="GeneID" id="101846996"/>
<keyword evidence="2 4" id="KW-0863">Zinc-finger</keyword>
<organism evidence="9 10">
    <name type="scientific">Aplysia californica</name>
    <name type="common">California sea hare</name>
    <dbReference type="NCBI Taxonomy" id="6500"/>
    <lineage>
        <taxon>Eukaryota</taxon>
        <taxon>Metazoa</taxon>
        <taxon>Spiralia</taxon>
        <taxon>Lophotrochozoa</taxon>
        <taxon>Mollusca</taxon>
        <taxon>Gastropoda</taxon>
        <taxon>Heterobranchia</taxon>
        <taxon>Euthyneura</taxon>
        <taxon>Tectipleura</taxon>
        <taxon>Aplysiida</taxon>
        <taxon>Aplysioidea</taxon>
        <taxon>Aplysiidae</taxon>
        <taxon>Aplysia</taxon>
    </lineage>
</organism>
<dbReference type="Proteomes" id="UP000694888">
    <property type="component" value="Unplaced"/>
</dbReference>
<evidence type="ECO:0000256" key="6">
    <source>
        <dbReference type="SAM" id="MobiDB-lite"/>
    </source>
</evidence>
<dbReference type="InterPro" id="IPR000315">
    <property type="entry name" value="Znf_B-box"/>
</dbReference>
<dbReference type="PANTHER" id="PTHR25462">
    <property type="entry name" value="BONUS, ISOFORM C-RELATED"/>
    <property type="match status" value="1"/>
</dbReference>
<feature type="compositionally biased region" description="Polar residues" evidence="6">
    <location>
        <begin position="441"/>
        <end position="450"/>
    </location>
</feature>
<dbReference type="PANTHER" id="PTHR25462:SF306">
    <property type="entry name" value="TRIPARTITE MOTIF CONTAINING 9"/>
    <property type="match status" value="1"/>
</dbReference>
<name>A0ABM0K709_APLCA</name>
<evidence type="ECO:0000256" key="5">
    <source>
        <dbReference type="SAM" id="Coils"/>
    </source>
</evidence>
<proteinExistence type="predicted"/>
<feature type="domain" description="B box-type" evidence="8">
    <location>
        <begin position="190"/>
        <end position="229"/>
    </location>
</feature>
<accession>A0ABM0K709</accession>
<dbReference type="InterPro" id="IPR017907">
    <property type="entry name" value="Znf_RING_CS"/>
</dbReference>
<reference evidence="10" key="1">
    <citation type="submission" date="2025-08" db="UniProtKB">
        <authorList>
            <consortium name="RefSeq"/>
        </authorList>
    </citation>
    <scope>IDENTIFICATION</scope>
</reference>
<keyword evidence="5" id="KW-0175">Coiled coil</keyword>
<dbReference type="InterPro" id="IPR047153">
    <property type="entry name" value="TRIM45/56/19-like"/>
</dbReference>
<evidence type="ECO:0000259" key="8">
    <source>
        <dbReference type="PROSITE" id="PS50119"/>
    </source>
</evidence>
<sequence>MSYINMEEDLTCPVCLELYADPLMMPCSHSVCKACLLNIMKSRAKADKQDLECPTCRNTHTLKTDQVETLPKNLALENIVFRYQEIQSFNMSKGSPNFSGCASPTDDVMLVPVSDADTSDEVFESSTDASDCGMCEEPQKQRADWFCQQCQVHYCQQCLDRFHPRRGTLREHKVCKSVPTPASGGCALWCHDHPQEKAHIFCDSCKTVACHLCVCQGQGAHCGHVILDIATAKRQLQDVLKNAREELGTLASSFQEKECEIASQLKNLKVLQETSRTQISSQYSCMLADIVSVLDSLKQRALQKIDGVVLQHFNILSAESQSLRSALAQCQGLVSACDSLVADQVKKQRKEVGLSVMHGTESSDVLMVEAHLHDDLSFSSGDGNFDSGIVSEVTPKSKSSERGSPVSLAERSGGKRRSGVDIDKTPRRPIQETEKPLDNANVMQDQNANPCKNEITEREKNRHTSVPSDTRRIIHSRDRSLPTPRPLSANIEGNKRLSNPDCVNLYTRSLSEKSSVGKNDLKKLDMVSGSRSVPEDPLAEKGALESALNERKISEGSKGLRRFRERGSSMQNLLGSQERLLDGGSDRGDSPRRIKDQGRVSQSVENSLLLRAEEVGPILEQVAVLCKETPFHNLCKSESRVVNVSVSKAVTSSISDFQSQALSVICSLSGETCTGADAITPAVRSVVSPAAAGGQAGARRVQSRTLITWGFNSTTFSADPVSGNAQWSVSVHRNTSHIGDIRSGYLFGLGVSSKCLGSKDQVGMNPHSYGVICTKGNLAFSHNSHVTPIAALTDLPVTVTLSVHRGSHGCLLLYRISQSSASSDICGRRIIMQADDKGEKYCENVEDLELYPVFTVSQRVKMQFPLTSDI</sequence>
<dbReference type="Gene3D" id="3.30.40.10">
    <property type="entry name" value="Zinc/RING finger domain, C3HC4 (zinc finger)"/>
    <property type="match status" value="1"/>
</dbReference>
<gene>
    <name evidence="10" type="primary">LOC101846996</name>
</gene>
<dbReference type="SMART" id="SM00184">
    <property type="entry name" value="RING"/>
    <property type="match status" value="1"/>
</dbReference>
<evidence type="ECO:0000256" key="2">
    <source>
        <dbReference type="ARBA" id="ARBA00022771"/>
    </source>
</evidence>
<keyword evidence="9" id="KW-1185">Reference proteome</keyword>
<feature type="domain" description="B box-type" evidence="8">
    <location>
        <begin position="130"/>
        <end position="177"/>
    </location>
</feature>
<dbReference type="RefSeq" id="XP_005110236.1">
    <property type="nucleotide sequence ID" value="XM_005110179.3"/>
</dbReference>
<dbReference type="Pfam" id="PF13445">
    <property type="entry name" value="zf-RING_UBOX"/>
    <property type="match status" value="1"/>
</dbReference>